<reference evidence="1 2" key="1">
    <citation type="submission" date="2011-04" db="EMBL/GenBank/DDBJ databases">
        <title>The Genome Sequence of Dysgonomonas gadei ATCC BAA-286.</title>
        <authorList>
            <consortium name="The Broad Institute Genome Sequencing Platform"/>
            <person name="Earl A."/>
            <person name="Ward D."/>
            <person name="Feldgarden M."/>
            <person name="Gevers D."/>
            <person name="Pudlo N."/>
            <person name="Martens E."/>
            <person name="Allen-Vercoe E."/>
            <person name="Young S.K."/>
            <person name="Zeng Q."/>
            <person name="Gargeya S."/>
            <person name="Fitzgerald M."/>
            <person name="Haas B."/>
            <person name="Abouelleil A."/>
            <person name="Alvarado L."/>
            <person name="Arachchi H.M."/>
            <person name="Berlin A."/>
            <person name="Brown A."/>
            <person name="Chapman S.B."/>
            <person name="Chen Z."/>
            <person name="Dunbar C."/>
            <person name="Freedman E."/>
            <person name="Gearin G."/>
            <person name="Gellesch M."/>
            <person name="Goldberg J."/>
            <person name="Griggs A."/>
            <person name="Gujja S."/>
            <person name="Heiman D."/>
            <person name="Howarth C."/>
            <person name="Larson L."/>
            <person name="Lui A."/>
            <person name="MacDonald P.J.P."/>
            <person name="Mehta T."/>
            <person name="Montmayeur A."/>
            <person name="Murphy C."/>
            <person name="Neiman D."/>
            <person name="Pearson M."/>
            <person name="Priest M."/>
            <person name="Roberts A."/>
            <person name="Saif S."/>
            <person name="Shea T."/>
            <person name="Shenoy N."/>
            <person name="Sisk P."/>
            <person name="Stolte C."/>
            <person name="Sykes S."/>
            <person name="Yandava C."/>
            <person name="Wortman J."/>
            <person name="Nusbaum C."/>
            <person name="Birren B."/>
        </authorList>
    </citation>
    <scope>NUCLEOTIDE SEQUENCE [LARGE SCALE GENOMIC DNA]</scope>
    <source>
        <strain evidence="1 2">ATCC BAA-286</strain>
    </source>
</reference>
<evidence type="ECO:0000313" key="2">
    <source>
        <dbReference type="Proteomes" id="UP000004913"/>
    </source>
</evidence>
<name>F5J219_9BACT</name>
<dbReference type="AlphaFoldDB" id="F5J219"/>
<dbReference type="STRING" id="742766.HMPREF9455_03414"/>
<dbReference type="PANTHER" id="PTHR41339:SF1">
    <property type="entry name" value="SECRETED PROTEIN"/>
    <property type="match status" value="1"/>
</dbReference>
<evidence type="ECO:0008006" key="3">
    <source>
        <dbReference type="Google" id="ProtNLM"/>
    </source>
</evidence>
<comment type="caution">
    <text evidence="1">The sequence shown here is derived from an EMBL/GenBank/DDBJ whole genome shotgun (WGS) entry which is preliminary data.</text>
</comment>
<dbReference type="PROSITE" id="PS51257">
    <property type="entry name" value="PROKAR_LIPOPROTEIN"/>
    <property type="match status" value="1"/>
</dbReference>
<dbReference type="eggNOG" id="COG5492">
    <property type="taxonomic scope" value="Bacteria"/>
</dbReference>
<dbReference type="HOGENOM" id="CLU_034925_1_1_10"/>
<proteinExistence type="predicted"/>
<gene>
    <name evidence="1" type="ORF">HMPREF9455_03414</name>
</gene>
<protein>
    <recommendedName>
        <fullName evidence="3">T9SS C-terminal target domain-containing protein</fullName>
    </recommendedName>
</protein>
<dbReference type="Proteomes" id="UP000004913">
    <property type="component" value="Unassembled WGS sequence"/>
</dbReference>
<evidence type="ECO:0000313" key="1">
    <source>
        <dbReference type="EMBL" id="EGK00275.1"/>
    </source>
</evidence>
<organism evidence="1 2">
    <name type="scientific">Dysgonomonas gadei ATCC BAA-286</name>
    <dbReference type="NCBI Taxonomy" id="742766"/>
    <lineage>
        <taxon>Bacteria</taxon>
        <taxon>Pseudomonadati</taxon>
        <taxon>Bacteroidota</taxon>
        <taxon>Bacteroidia</taxon>
        <taxon>Bacteroidales</taxon>
        <taxon>Dysgonomonadaceae</taxon>
        <taxon>Dysgonomonas</taxon>
    </lineage>
</organism>
<sequence>MLIKRGNLKHLKVKKMKKLIFFLAVTVVSVLFTGCSNEITDEGPANVATKATVTIPHNTIITSDVTWSNTNEYILNGKVYVKAPATLTIQAGTTVKGVYNADPELASALVVTRGAKISAIGTLTSPVILTAQNGQEGGWGGLVLLGKAPLNRVDQLIEGINPSVVPSGVDVYYGGGGAGLGDADDNSGTLRYVRVEYAGAKISEANELNAFTFGGVGRGTTLDHLQAYRGADDAFEFFGGTADAKYLVSTATDDDAFDFDFGYRGRIQFAVSTIDPSLSYSSDPNGIECDNDGTGSAAEPFTHPTLSNLTISGTQSGSAANALKSAANFRRNAQFTLVNSVLYGFPSGVLKETTNSFTLLNNVVSSTVANQEFNAFTPDVSNLARAWNNLILSSPFGAYKSSALQPTGGAAIDGSYYSHTDTWFTNTQYKGALGSSGANWLTQGSWVR</sequence>
<keyword evidence="2" id="KW-1185">Reference proteome</keyword>
<dbReference type="PANTHER" id="PTHR41339">
    <property type="entry name" value="LIPL48"/>
    <property type="match status" value="1"/>
</dbReference>
<accession>F5J219</accession>
<dbReference type="EMBL" id="ADLV01000039">
    <property type="protein sequence ID" value="EGK00275.1"/>
    <property type="molecule type" value="Genomic_DNA"/>
</dbReference>